<feature type="non-terminal residue" evidence="2">
    <location>
        <position position="76"/>
    </location>
</feature>
<feature type="compositionally biased region" description="Basic and acidic residues" evidence="1">
    <location>
        <begin position="40"/>
        <end position="60"/>
    </location>
</feature>
<dbReference type="EMBL" id="GBEZ01023392">
    <property type="protein sequence ID" value="JAC63491.1"/>
    <property type="molecule type" value="Transcribed_RNA"/>
</dbReference>
<feature type="region of interest" description="Disordered" evidence="1">
    <location>
        <begin position="1"/>
        <end position="76"/>
    </location>
</feature>
<dbReference type="AlphaFoldDB" id="A0A061QYV3"/>
<name>A0A061QYV3_9CHLO</name>
<organism evidence="2">
    <name type="scientific">Tetraselmis sp. GSL018</name>
    <dbReference type="NCBI Taxonomy" id="582737"/>
    <lineage>
        <taxon>Eukaryota</taxon>
        <taxon>Viridiplantae</taxon>
        <taxon>Chlorophyta</taxon>
        <taxon>core chlorophytes</taxon>
        <taxon>Chlorodendrophyceae</taxon>
        <taxon>Chlorodendrales</taxon>
        <taxon>Chlorodendraceae</taxon>
        <taxon>Tetraselmis</taxon>
    </lineage>
</organism>
<gene>
    <name evidence="2" type="ORF">TSPGSL018_20508</name>
</gene>
<feature type="non-terminal residue" evidence="2">
    <location>
        <position position="1"/>
    </location>
</feature>
<accession>A0A061QYV3</accession>
<protein>
    <submittedName>
        <fullName evidence="2">Uncharacterized protein</fullName>
    </submittedName>
</protein>
<reference evidence="2" key="1">
    <citation type="submission" date="2014-05" db="EMBL/GenBank/DDBJ databases">
        <title>The transcriptome of the halophilic microalga Tetraselmis sp. GSL018 isolated from the Great Salt Lake, Utah.</title>
        <authorList>
            <person name="Jinkerson R.E."/>
            <person name="D'Adamo S."/>
            <person name="Posewitz M.C."/>
        </authorList>
    </citation>
    <scope>NUCLEOTIDE SEQUENCE</scope>
    <source>
        <strain evidence="2">GSL018</strain>
    </source>
</reference>
<evidence type="ECO:0000313" key="2">
    <source>
        <dbReference type="EMBL" id="JAC63491.1"/>
    </source>
</evidence>
<proteinExistence type="predicted"/>
<sequence>GGKDGLHVAADSPMRSPGVADERRREDMLMLCQVAPIARKGGEKGEERQPGEKEGGEGKRGAGQQRPWYSQSRCSP</sequence>
<evidence type="ECO:0000256" key="1">
    <source>
        <dbReference type="SAM" id="MobiDB-lite"/>
    </source>
</evidence>
<feature type="compositionally biased region" description="Polar residues" evidence="1">
    <location>
        <begin position="67"/>
        <end position="76"/>
    </location>
</feature>